<dbReference type="Gene3D" id="3.30.420.10">
    <property type="entry name" value="Ribonuclease H-like superfamily/Ribonuclease H"/>
    <property type="match status" value="1"/>
</dbReference>
<reference evidence="5" key="1">
    <citation type="submission" date="2019-09" db="EMBL/GenBank/DDBJ databases">
        <title>Draft genome information of white flower Hibiscus syriacus.</title>
        <authorList>
            <person name="Kim Y.-M."/>
        </authorList>
    </citation>
    <scope>NUCLEOTIDE SEQUENCE [LARGE SCALE GENOMIC DNA]</scope>
    <source>
        <strain evidence="5">YM2019G1</strain>
    </source>
</reference>
<keyword evidence="3" id="KW-0812">Transmembrane</keyword>
<keyword evidence="6" id="KW-1185">Reference proteome</keyword>
<evidence type="ECO:0000313" key="6">
    <source>
        <dbReference type="Proteomes" id="UP000436088"/>
    </source>
</evidence>
<dbReference type="SUPFAM" id="SSF53098">
    <property type="entry name" value="Ribonuclease H-like"/>
    <property type="match status" value="1"/>
</dbReference>
<dbReference type="Pfam" id="PF25597">
    <property type="entry name" value="SH3_retrovirus"/>
    <property type="match status" value="1"/>
</dbReference>
<dbReference type="InterPro" id="IPR012337">
    <property type="entry name" value="RNaseH-like_sf"/>
</dbReference>
<feature type="transmembrane region" description="Helical" evidence="3">
    <location>
        <begin position="389"/>
        <end position="416"/>
    </location>
</feature>
<dbReference type="Proteomes" id="UP000436088">
    <property type="component" value="Unassembled WGS sequence"/>
</dbReference>
<feature type="compositionally biased region" description="Basic and acidic residues" evidence="2">
    <location>
        <begin position="1011"/>
        <end position="1021"/>
    </location>
</feature>
<dbReference type="InterPro" id="IPR036397">
    <property type="entry name" value="RNaseH_sf"/>
</dbReference>
<dbReference type="PANTHER" id="PTHR11439">
    <property type="entry name" value="GAG-POL-RELATED RETROTRANSPOSON"/>
    <property type="match status" value="1"/>
</dbReference>
<dbReference type="GO" id="GO:0015074">
    <property type="term" value="P:DNA integration"/>
    <property type="evidence" value="ECO:0007669"/>
    <property type="project" value="InterPro"/>
</dbReference>
<protein>
    <recommendedName>
        <fullName evidence="4">Integrase catalytic domain-containing protein</fullName>
    </recommendedName>
</protein>
<feature type="region of interest" description="Disordered" evidence="2">
    <location>
        <begin position="427"/>
        <end position="453"/>
    </location>
</feature>
<accession>A0A6A3AZB0</accession>
<dbReference type="InterPro" id="IPR001584">
    <property type="entry name" value="Integrase_cat-core"/>
</dbReference>
<gene>
    <name evidence="5" type="ORF">F3Y22_tig00110328pilonHSYRG01140</name>
</gene>
<dbReference type="CDD" id="cd09272">
    <property type="entry name" value="RNase_HI_RT_Ty1"/>
    <property type="match status" value="1"/>
</dbReference>
<feature type="compositionally biased region" description="Basic and acidic residues" evidence="2">
    <location>
        <begin position="1045"/>
        <end position="1077"/>
    </location>
</feature>
<dbReference type="InterPro" id="IPR043502">
    <property type="entry name" value="DNA/RNA_pol_sf"/>
</dbReference>
<feature type="compositionally biased region" description="Low complexity" evidence="2">
    <location>
        <begin position="427"/>
        <end position="440"/>
    </location>
</feature>
<evidence type="ECO:0000259" key="4">
    <source>
        <dbReference type="PROSITE" id="PS50994"/>
    </source>
</evidence>
<dbReference type="InterPro" id="IPR013103">
    <property type="entry name" value="RVT_2"/>
</dbReference>
<dbReference type="PROSITE" id="PS50994">
    <property type="entry name" value="INTEGRASE"/>
    <property type="match status" value="1"/>
</dbReference>
<keyword evidence="3" id="KW-1133">Transmembrane helix</keyword>
<feature type="transmembrane region" description="Helical" evidence="3">
    <location>
        <begin position="365"/>
        <end position="382"/>
    </location>
</feature>
<keyword evidence="1" id="KW-0175">Coiled coil</keyword>
<organism evidence="5 6">
    <name type="scientific">Hibiscus syriacus</name>
    <name type="common">Rose of Sharon</name>
    <dbReference type="NCBI Taxonomy" id="106335"/>
    <lineage>
        <taxon>Eukaryota</taxon>
        <taxon>Viridiplantae</taxon>
        <taxon>Streptophyta</taxon>
        <taxon>Embryophyta</taxon>
        <taxon>Tracheophyta</taxon>
        <taxon>Spermatophyta</taxon>
        <taxon>Magnoliopsida</taxon>
        <taxon>eudicotyledons</taxon>
        <taxon>Gunneridae</taxon>
        <taxon>Pentapetalae</taxon>
        <taxon>rosids</taxon>
        <taxon>malvids</taxon>
        <taxon>Malvales</taxon>
        <taxon>Malvaceae</taxon>
        <taxon>Malvoideae</taxon>
        <taxon>Hibiscus</taxon>
    </lineage>
</organism>
<dbReference type="GO" id="GO:0003676">
    <property type="term" value="F:nucleic acid binding"/>
    <property type="evidence" value="ECO:0007669"/>
    <property type="project" value="InterPro"/>
</dbReference>
<dbReference type="SUPFAM" id="SSF56672">
    <property type="entry name" value="DNA/RNA polymerases"/>
    <property type="match status" value="1"/>
</dbReference>
<feature type="coiled-coil region" evidence="1">
    <location>
        <begin position="972"/>
        <end position="999"/>
    </location>
</feature>
<evidence type="ECO:0000313" key="5">
    <source>
        <dbReference type="EMBL" id="KAE8710030.1"/>
    </source>
</evidence>
<feature type="domain" description="Integrase catalytic" evidence="4">
    <location>
        <begin position="251"/>
        <end position="347"/>
    </location>
</feature>
<feature type="region of interest" description="Disordered" evidence="2">
    <location>
        <begin position="1006"/>
        <end position="1086"/>
    </location>
</feature>
<dbReference type="EMBL" id="VEPZ02000934">
    <property type="protein sequence ID" value="KAE8710030.1"/>
    <property type="molecule type" value="Genomic_DNA"/>
</dbReference>
<evidence type="ECO:0000256" key="2">
    <source>
        <dbReference type="SAM" id="MobiDB-lite"/>
    </source>
</evidence>
<dbReference type="InterPro" id="IPR057670">
    <property type="entry name" value="SH3_retrovirus"/>
</dbReference>
<keyword evidence="3" id="KW-0472">Membrane</keyword>
<dbReference type="PANTHER" id="PTHR11439:SF467">
    <property type="entry name" value="INTEGRASE CATALYTIC DOMAIN-CONTAINING PROTEIN"/>
    <property type="match status" value="1"/>
</dbReference>
<dbReference type="Pfam" id="PF07727">
    <property type="entry name" value="RVT_2"/>
    <property type="match status" value="1"/>
</dbReference>
<evidence type="ECO:0000256" key="1">
    <source>
        <dbReference type="SAM" id="Coils"/>
    </source>
</evidence>
<comment type="caution">
    <text evidence="5">The sequence shown here is derived from an EMBL/GenBank/DDBJ whole genome shotgun (WGS) entry which is preliminary data.</text>
</comment>
<name>A0A6A3AZB0_HIBSY</name>
<evidence type="ECO:0000256" key="3">
    <source>
        <dbReference type="SAM" id="Phobius"/>
    </source>
</evidence>
<sequence>MANTADNSTLNFASSAYAASSRLFSTKKINVILDDHNYLLWRQQVFLTIKTHRLQIYIDSNISWPTQYVTRDGVVSLNPEYELYEEHDGALASWLLSTVSEEVLPHLIGLNTAAEIWNTLHRLYSGKTTSRLMSYRRMLHSKRKGDLISQAPQVFDFRPQNYPVNIQHQICSNPHNMSSFLTRNPNQFTAVTQPQITSRAYIDTPEIVDDNAWYPDSGATHHITKDLNNLQIKDTHPGTCSVERQFGVKLKVFQSDGGGEFGVLQAYMKEQGIVHRMSCPHTSEQNGLVERKHRQIVEFRSSACVFLGYSPTHKGYKCLDSSGRVYVSRHVRFEENEFPYQQLQNLSSSSTSSMIYSPTRTKQNLIIFLTTTTNVFIININSSSFKSTVYYTINIITFIHFITIQCTFITTIHIVFISHPFTTTTSLQSSPSPSSTSLLPSPSPPPPLSRQIQNKHSMVTRGKTGIFKPKILLAETSPQEPTSVYEALQHPDWCEAVHNEYNALMKNDTWELKPLPPTRKAVGCKWLFKVKKKPDGSVDRFKARLVAKGYSQMIERDFSETFNLVVRASTIRTVLVVAVMKNWPLRQININNVFLNGKLTEEIYMRQSPGFEQNNEDGQELMCCLKKALYGLRQAPRAWFETLRNFLVKSLGFTVSKADSSLFIINSACSQVLLMVYVDDIVITGSQEIEVDVIVQTINKEFSLKDLGHLELFLGMQVEHTTEVLTPKLKANDGQLFGDIHLYRSIVGDWAASVEDRRSMAGYCVYLGGNPFAWCSKKQSVVSRSTSEAEYRSLANFVFELIWIEQLLDEIGVSLAGKPVVCCDNTSAISMAVNPTHHARIKHVEIDIHFVRERVLAEQLSVNFVPSAEQVADILTKPLSPAVFSDMRSRLGVKSWAEINSIMCNFAVFANRNPPPHLSPFVYDETEGYVPDYAKTIKQLQAAAKSDIKPLPGMGNDDLDSSQNMLAEGFINRTEAMEAAEKKRQMKLLEQQYHDELKMELQGISSINKPNSEDTESKEQSLPDLEEPSVKDPSRLMMLRKKRRLAEAIEIGKQRKKDHVERPKERKRNIEAAQKLEKKNKKAQHS</sequence>
<proteinExistence type="predicted"/>
<dbReference type="AlphaFoldDB" id="A0A6A3AZB0"/>